<evidence type="ECO:0000256" key="1">
    <source>
        <dbReference type="SAM" id="MobiDB-lite"/>
    </source>
</evidence>
<feature type="non-terminal residue" evidence="2">
    <location>
        <position position="1"/>
    </location>
</feature>
<proteinExistence type="predicted"/>
<reference evidence="2 3" key="1">
    <citation type="journal article" date="2018" name="Front. Plant Sci.">
        <title>Red Clover (Trifolium pratense) and Zigzag Clover (T. medium) - A Picture of Genomic Similarities and Differences.</title>
        <authorList>
            <person name="Dluhosova J."/>
            <person name="Istvanek J."/>
            <person name="Nedelnik J."/>
            <person name="Repkova J."/>
        </authorList>
    </citation>
    <scope>NUCLEOTIDE SEQUENCE [LARGE SCALE GENOMIC DNA]</scope>
    <source>
        <strain evidence="3">cv. 10/8</strain>
        <tissue evidence="2">Leaf</tissue>
    </source>
</reference>
<protein>
    <submittedName>
        <fullName evidence="2">Uncharacterized protein</fullName>
    </submittedName>
</protein>
<dbReference type="Proteomes" id="UP000265520">
    <property type="component" value="Unassembled WGS sequence"/>
</dbReference>
<feature type="region of interest" description="Disordered" evidence="1">
    <location>
        <begin position="19"/>
        <end position="51"/>
    </location>
</feature>
<sequence length="51" mass="5561">ILHLYIIPLLLGDPSRPAEMESLVEEQAEREGSMAADLAVTNSEVRQLAPS</sequence>
<accession>A0A392V1Z0</accession>
<evidence type="ECO:0000313" key="3">
    <source>
        <dbReference type="Proteomes" id="UP000265520"/>
    </source>
</evidence>
<comment type="caution">
    <text evidence="2">The sequence shown here is derived from an EMBL/GenBank/DDBJ whole genome shotgun (WGS) entry which is preliminary data.</text>
</comment>
<organism evidence="2 3">
    <name type="scientific">Trifolium medium</name>
    <dbReference type="NCBI Taxonomy" id="97028"/>
    <lineage>
        <taxon>Eukaryota</taxon>
        <taxon>Viridiplantae</taxon>
        <taxon>Streptophyta</taxon>
        <taxon>Embryophyta</taxon>
        <taxon>Tracheophyta</taxon>
        <taxon>Spermatophyta</taxon>
        <taxon>Magnoliopsida</taxon>
        <taxon>eudicotyledons</taxon>
        <taxon>Gunneridae</taxon>
        <taxon>Pentapetalae</taxon>
        <taxon>rosids</taxon>
        <taxon>fabids</taxon>
        <taxon>Fabales</taxon>
        <taxon>Fabaceae</taxon>
        <taxon>Papilionoideae</taxon>
        <taxon>50 kb inversion clade</taxon>
        <taxon>NPAAA clade</taxon>
        <taxon>Hologalegina</taxon>
        <taxon>IRL clade</taxon>
        <taxon>Trifolieae</taxon>
        <taxon>Trifolium</taxon>
    </lineage>
</organism>
<evidence type="ECO:0000313" key="2">
    <source>
        <dbReference type="EMBL" id="MCI82137.1"/>
    </source>
</evidence>
<dbReference type="AlphaFoldDB" id="A0A392V1Z0"/>
<name>A0A392V1Z0_9FABA</name>
<feature type="compositionally biased region" description="Polar residues" evidence="1">
    <location>
        <begin position="40"/>
        <end position="51"/>
    </location>
</feature>
<keyword evidence="3" id="KW-1185">Reference proteome</keyword>
<dbReference type="EMBL" id="LXQA011035949">
    <property type="protein sequence ID" value="MCI82137.1"/>
    <property type="molecule type" value="Genomic_DNA"/>
</dbReference>